<name>A0A831VP23_9FLAO</name>
<sequence length="182" mass="20719">MVDQSVTFNYITAISGAVIFTWILHEFTHWITSESLGYESILRLNSVSAADGQQRTDWHKMYISASGPIITILQAIFAFKVLRTKGWNKFIYPILFTPLYMRSLAGAMNLINPNDEGRISDFLGIGLFTLSIIVCGLLFFLVFKTSRKYGLNWKFNFWTTIVIMAVSSIIILSDQFIGIRIL</sequence>
<feature type="transmembrane region" description="Helical" evidence="1">
    <location>
        <begin position="91"/>
        <end position="111"/>
    </location>
</feature>
<accession>A0A831VP23</accession>
<organism evidence="2">
    <name type="scientific">Pricia antarctica</name>
    <dbReference type="NCBI Taxonomy" id="641691"/>
    <lineage>
        <taxon>Bacteria</taxon>
        <taxon>Pseudomonadati</taxon>
        <taxon>Bacteroidota</taxon>
        <taxon>Flavobacteriia</taxon>
        <taxon>Flavobacteriales</taxon>
        <taxon>Flavobacteriaceae</taxon>
        <taxon>Pricia</taxon>
    </lineage>
</organism>
<dbReference type="AlphaFoldDB" id="A0A831VP23"/>
<feature type="transmembrane region" description="Helical" evidence="1">
    <location>
        <begin position="155"/>
        <end position="177"/>
    </location>
</feature>
<feature type="transmembrane region" description="Helical" evidence="1">
    <location>
        <begin position="123"/>
        <end position="143"/>
    </location>
</feature>
<evidence type="ECO:0008006" key="3">
    <source>
        <dbReference type="Google" id="ProtNLM"/>
    </source>
</evidence>
<dbReference type="Proteomes" id="UP000886191">
    <property type="component" value="Unassembled WGS sequence"/>
</dbReference>
<protein>
    <recommendedName>
        <fullName evidence="3">Peptidase family M50</fullName>
    </recommendedName>
</protein>
<feature type="transmembrane region" description="Helical" evidence="1">
    <location>
        <begin position="7"/>
        <end position="25"/>
    </location>
</feature>
<comment type="caution">
    <text evidence="2">The sequence shown here is derived from an EMBL/GenBank/DDBJ whole genome shotgun (WGS) entry which is preliminary data.</text>
</comment>
<evidence type="ECO:0000256" key="1">
    <source>
        <dbReference type="SAM" id="Phobius"/>
    </source>
</evidence>
<gene>
    <name evidence="2" type="ORF">ENH87_15880</name>
</gene>
<dbReference type="EMBL" id="DRGL01000058">
    <property type="protein sequence ID" value="HEA22380.1"/>
    <property type="molecule type" value="Genomic_DNA"/>
</dbReference>
<keyword evidence="1" id="KW-0472">Membrane</keyword>
<keyword evidence="1" id="KW-1133">Transmembrane helix</keyword>
<proteinExistence type="predicted"/>
<evidence type="ECO:0000313" key="2">
    <source>
        <dbReference type="EMBL" id="HEA22380.1"/>
    </source>
</evidence>
<keyword evidence="1" id="KW-0812">Transmembrane</keyword>
<reference evidence="2" key="1">
    <citation type="journal article" date="2020" name="mSystems">
        <title>Genome- and Community-Level Interaction Insights into Carbon Utilization and Element Cycling Functions of Hydrothermarchaeota in Hydrothermal Sediment.</title>
        <authorList>
            <person name="Zhou Z."/>
            <person name="Liu Y."/>
            <person name="Xu W."/>
            <person name="Pan J."/>
            <person name="Luo Z.H."/>
            <person name="Li M."/>
        </authorList>
    </citation>
    <scope>NUCLEOTIDE SEQUENCE [LARGE SCALE GENOMIC DNA]</scope>
    <source>
        <strain evidence="2">HyVt-345</strain>
    </source>
</reference>
<feature type="transmembrane region" description="Helical" evidence="1">
    <location>
        <begin position="61"/>
        <end position="79"/>
    </location>
</feature>